<protein>
    <submittedName>
        <fullName evidence="2">Uncharacterized protein</fullName>
    </submittedName>
</protein>
<reference evidence="2 3" key="1">
    <citation type="submission" date="2014-11" db="EMBL/GenBank/DDBJ databases">
        <title>Genetic blueprint of the zoonotic pathogen Toxocara canis.</title>
        <authorList>
            <person name="Zhu X.-Q."/>
            <person name="Korhonen P.K."/>
            <person name="Cai H."/>
            <person name="Young N.D."/>
            <person name="Nejsum P."/>
            <person name="von Samson-Himmelstjerna G."/>
            <person name="Boag P.R."/>
            <person name="Tan P."/>
            <person name="Li Q."/>
            <person name="Min J."/>
            <person name="Yang Y."/>
            <person name="Wang X."/>
            <person name="Fang X."/>
            <person name="Hall R.S."/>
            <person name="Hofmann A."/>
            <person name="Sternberg P.W."/>
            <person name="Jex A.R."/>
            <person name="Gasser R.B."/>
        </authorList>
    </citation>
    <scope>NUCLEOTIDE SEQUENCE [LARGE SCALE GENOMIC DNA]</scope>
    <source>
        <strain evidence="2">PN_DK_2014</strain>
    </source>
</reference>
<evidence type="ECO:0000256" key="1">
    <source>
        <dbReference type="SAM" id="SignalP"/>
    </source>
</evidence>
<feature type="chain" id="PRO_5002096028" evidence="1">
    <location>
        <begin position="25"/>
        <end position="188"/>
    </location>
</feature>
<feature type="signal peptide" evidence="1">
    <location>
        <begin position="1"/>
        <end position="24"/>
    </location>
</feature>
<proteinExistence type="predicted"/>
<comment type="caution">
    <text evidence="2">The sequence shown here is derived from an EMBL/GenBank/DDBJ whole genome shotgun (WGS) entry which is preliminary data.</text>
</comment>
<keyword evidence="3" id="KW-1185">Reference proteome</keyword>
<dbReference type="AlphaFoldDB" id="A0A0B2VAP6"/>
<keyword evidence="1" id="KW-0732">Signal</keyword>
<accession>A0A0B2VAP6</accession>
<dbReference type="OMA" id="TLFGIMR"/>
<gene>
    <name evidence="2" type="ORF">Tcan_16728</name>
</gene>
<organism evidence="2 3">
    <name type="scientific">Toxocara canis</name>
    <name type="common">Canine roundworm</name>
    <dbReference type="NCBI Taxonomy" id="6265"/>
    <lineage>
        <taxon>Eukaryota</taxon>
        <taxon>Metazoa</taxon>
        <taxon>Ecdysozoa</taxon>
        <taxon>Nematoda</taxon>
        <taxon>Chromadorea</taxon>
        <taxon>Rhabditida</taxon>
        <taxon>Spirurina</taxon>
        <taxon>Ascaridomorpha</taxon>
        <taxon>Ascaridoidea</taxon>
        <taxon>Toxocaridae</taxon>
        <taxon>Toxocara</taxon>
    </lineage>
</organism>
<dbReference type="OrthoDB" id="5875590at2759"/>
<sequence>MMKHGGVIVIVGAIATLIAGRVECVNDITKGCSSLCTLAFDKDLQCWNRTLAYFTKANVIHWHKHHHLKPIPQQIIIKETLARMEKFKPSNVEDEEGIVDEELMTVVAEILVHAAMKAAADNFLLIAGQCPYGCEERWDRWLWLTIVSLFCSQDLIGKLEYRICAVRYWRPIYAASVYFKIAYLRAVL</sequence>
<evidence type="ECO:0000313" key="3">
    <source>
        <dbReference type="Proteomes" id="UP000031036"/>
    </source>
</evidence>
<name>A0A0B2VAP6_TOXCA</name>
<evidence type="ECO:0000313" key="2">
    <source>
        <dbReference type="EMBL" id="KHN78578.1"/>
    </source>
</evidence>
<dbReference type="EMBL" id="JPKZ01002083">
    <property type="protein sequence ID" value="KHN78578.1"/>
    <property type="molecule type" value="Genomic_DNA"/>
</dbReference>
<dbReference type="Proteomes" id="UP000031036">
    <property type="component" value="Unassembled WGS sequence"/>
</dbReference>